<dbReference type="Proteomes" id="UP000192534">
    <property type="component" value="Unassembled WGS sequence"/>
</dbReference>
<comment type="caution">
    <text evidence="1">The sequence shown here is derived from an EMBL/GenBank/DDBJ whole genome shotgun (WGS) entry which is preliminary data.</text>
</comment>
<dbReference type="EMBL" id="MVIH01000003">
    <property type="protein sequence ID" value="ORB54773.1"/>
    <property type="molecule type" value="Genomic_DNA"/>
</dbReference>
<keyword evidence="2" id="KW-1185">Reference proteome</keyword>
<reference evidence="1 2" key="1">
    <citation type="submission" date="2016-12" db="EMBL/GenBank/DDBJ databases">
        <title>The new phylogeny of genus Mycobacterium.</title>
        <authorList>
            <person name="Tortoli E."/>
            <person name="Trovato A."/>
            <person name="Cirillo D.M."/>
        </authorList>
    </citation>
    <scope>NUCLEOTIDE SEQUENCE [LARGE SCALE GENOMIC DNA]</scope>
    <source>
        <strain evidence="1 2">DSM 44223</strain>
    </source>
</reference>
<protein>
    <submittedName>
        <fullName evidence="1">Uncharacterized protein</fullName>
    </submittedName>
</protein>
<organism evidence="1 2">
    <name type="scientific">Mycolicibacterium rhodesiae</name>
    <name type="common">Mycobacterium rhodesiae</name>
    <dbReference type="NCBI Taxonomy" id="36814"/>
    <lineage>
        <taxon>Bacteria</taxon>
        <taxon>Bacillati</taxon>
        <taxon>Actinomycetota</taxon>
        <taxon>Actinomycetes</taxon>
        <taxon>Mycobacteriales</taxon>
        <taxon>Mycobacteriaceae</taxon>
        <taxon>Mycolicibacterium</taxon>
    </lineage>
</organism>
<sequence>MIPPLGCAAVPLPKKTLTIDSKPPSAPTAAERGVVVTAAAVGVVVAVFADDTVGSVAAPLSGCLSEPESRCVTTVFLTGLEVRAEPAFVDGFVVPEFAEDFAGPDADELAFEEPLPAPDEPVSADATAGFDAIARPTPRAIADAPIQQIRPE</sequence>
<name>A0A1X0J0N2_MYCRH</name>
<proteinExistence type="predicted"/>
<evidence type="ECO:0000313" key="1">
    <source>
        <dbReference type="EMBL" id="ORB54773.1"/>
    </source>
</evidence>
<accession>A0A1X0J0N2</accession>
<gene>
    <name evidence="1" type="ORF">BST42_08200</name>
</gene>
<evidence type="ECO:0000313" key="2">
    <source>
        <dbReference type="Proteomes" id="UP000192534"/>
    </source>
</evidence>
<dbReference type="AlphaFoldDB" id="A0A1X0J0N2"/>